<accession>A0A336MSW3</accession>
<dbReference type="GO" id="GO:0015631">
    <property type="term" value="F:tubulin binding"/>
    <property type="evidence" value="ECO:0007669"/>
    <property type="project" value="InterPro"/>
</dbReference>
<feature type="coiled-coil region" evidence="1">
    <location>
        <begin position="32"/>
        <end position="73"/>
    </location>
</feature>
<evidence type="ECO:0000256" key="1">
    <source>
        <dbReference type="SAM" id="Coils"/>
    </source>
</evidence>
<dbReference type="VEuPathDB" id="VectorBase:CSON000794"/>
<gene>
    <name evidence="2" type="primary">CSON000794</name>
</gene>
<evidence type="ECO:0000313" key="2">
    <source>
        <dbReference type="EMBL" id="SSX29048.1"/>
    </source>
</evidence>
<dbReference type="AlphaFoldDB" id="A0A336MSW3"/>
<sequence length="157" mass="18265">MHFNLSDGACSRSWQSSVASYNALNATLSAEQATMQSEINETTRNIKKLEENWQDLQVEFERLEMLLEKTREKNTQDTLRETLSQQIHQQEKLRLKYGEDKKHLEDSREIRAKQQELWMDVCRLFEVKAKCMQDAKMNGIGGTMSLTKDGAETFTLQ</sequence>
<protein>
    <submittedName>
        <fullName evidence="2">CSON000794 protein</fullName>
    </submittedName>
</protein>
<dbReference type="GO" id="GO:0036064">
    <property type="term" value="C:ciliary basal body"/>
    <property type="evidence" value="ECO:0007669"/>
    <property type="project" value="TreeGrafter"/>
</dbReference>
<reference evidence="2" key="1">
    <citation type="submission" date="2018-07" db="EMBL/GenBank/DDBJ databases">
        <authorList>
            <person name="Quirk P.G."/>
            <person name="Krulwich T.A."/>
        </authorList>
    </citation>
    <scope>NUCLEOTIDE SEQUENCE</scope>
</reference>
<name>A0A336MSW3_CULSO</name>
<dbReference type="GO" id="GO:0030992">
    <property type="term" value="C:intraciliary transport particle B"/>
    <property type="evidence" value="ECO:0007669"/>
    <property type="project" value="InterPro"/>
</dbReference>
<dbReference type="PANTHER" id="PTHR15614">
    <property type="entry name" value="INTRAFLAGELLAR TRANSPORT PROTEIN 81 HOMOLOG"/>
    <property type="match status" value="1"/>
</dbReference>
<proteinExistence type="predicted"/>
<dbReference type="PANTHER" id="PTHR15614:SF2">
    <property type="entry name" value="INTRAFLAGELLAR TRANSPORT PROTEIN 81 HOMOLOG"/>
    <property type="match status" value="1"/>
</dbReference>
<dbReference type="InterPro" id="IPR029600">
    <property type="entry name" value="IFT81"/>
</dbReference>
<dbReference type="GO" id="GO:0042073">
    <property type="term" value="P:intraciliary transport"/>
    <property type="evidence" value="ECO:0007669"/>
    <property type="project" value="InterPro"/>
</dbReference>
<keyword evidence="1" id="KW-0175">Coiled coil</keyword>
<dbReference type="GO" id="GO:0060271">
    <property type="term" value="P:cilium assembly"/>
    <property type="evidence" value="ECO:0007669"/>
    <property type="project" value="InterPro"/>
</dbReference>
<dbReference type="EMBL" id="UFQT01001127">
    <property type="protein sequence ID" value="SSX29048.1"/>
    <property type="molecule type" value="Genomic_DNA"/>
</dbReference>
<organism evidence="2">
    <name type="scientific">Culicoides sonorensis</name>
    <name type="common">Biting midge</name>
    <dbReference type="NCBI Taxonomy" id="179676"/>
    <lineage>
        <taxon>Eukaryota</taxon>
        <taxon>Metazoa</taxon>
        <taxon>Ecdysozoa</taxon>
        <taxon>Arthropoda</taxon>
        <taxon>Hexapoda</taxon>
        <taxon>Insecta</taxon>
        <taxon>Pterygota</taxon>
        <taxon>Neoptera</taxon>
        <taxon>Endopterygota</taxon>
        <taxon>Diptera</taxon>
        <taxon>Nematocera</taxon>
        <taxon>Chironomoidea</taxon>
        <taxon>Ceratopogonidae</taxon>
        <taxon>Ceratopogoninae</taxon>
        <taxon>Culicoides</taxon>
        <taxon>Monoculicoides</taxon>
    </lineage>
</organism>
<dbReference type="OMA" id="ACSRSWQ"/>